<dbReference type="InterPro" id="IPR045556">
    <property type="entry name" value="DUF6351"/>
</dbReference>
<organism evidence="3 4">
    <name type="scientific">Nonomuraea marmarensis</name>
    <dbReference type="NCBI Taxonomy" id="3351344"/>
    <lineage>
        <taxon>Bacteria</taxon>
        <taxon>Bacillati</taxon>
        <taxon>Actinomycetota</taxon>
        <taxon>Actinomycetes</taxon>
        <taxon>Streptosporangiales</taxon>
        <taxon>Streptosporangiaceae</taxon>
        <taxon>Nonomuraea</taxon>
    </lineage>
</organism>
<dbReference type="GO" id="GO:0016787">
    <property type="term" value="F:hydrolase activity"/>
    <property type="evidence" value="ECO:0007669"/>
    <property type="project" value="UniProtKB-KW"/>
</dbReference>
<dbReference type="InterPro" id="IPR029058">
    <property type="entry name" value="AB_hydrolase_fold"/>
</dbReference>
<evidence type="ECO:0000313" key="4">
    <source>
        <dbReference type="Proteomes" id="UP001603978"/>
    </source>
</evidence>
<dbReference type="SUPFAM" id="SSF53474">
    <property type="entry name" value="alpha/beta-Hydrolases"/>
    <property type="match status" value="1"/>
</dbReference>
<gene>
    <name evidence="3" type="ORF">ACFLIM_33530</name>
</gene>
<keyword evidence="1" id="KW-0732">Signal</keyword>
<accession>A0ABW7APX9</accession>
<name>A0ABW7APX9_9ACTN</name>
<keyword evidence="4" id="KW-1185">Reference proteome</keyword>
<proteinExistence type="predicted"/>
<dbReference type="EC" id="3.4.-.-" evidence="3"/>
<keyword evidence="3" id="KW-0378">Hydrolase</keyword>
<comment type="caution">
    <text evidence="3">The sequence shown here is derived from an EMBL/GenBank/DDBJ whole genome shotgun (WGS) entry which is preliminary data.</text>
</comment>
<dbReference type="Pfam" id="PF19878">
    <property type="entry name" value="DUF6351"/>
    <property type="match status" value="1"/>
</dbReference>
<feature type="chain" id="PRO_5045459313" evidence="1">
    <location>
        <begin position="26"/>
        <end position="449"/>
    </location>
</feature>
<dbReference type="EMBL" id="JBICRM010000025">
    <property type="protein sequence ID" value="MFG1708143.1"/>
    <property type="molecule type" value="Genomic_DNA"/>
</dbReference>
<dbReference type="Proteomes" id="UP001603978">
    <property type="component" value="Unassembled WGS sequence"/>
</dbReference>
<protein>
    <submittedName>
        <fullName evidence="3">Alpha/beta hydrolase family protein</fullName>
        <ecNumber evidence="3">3.4.-.-</ecNumber>
    </submittedName>
</protein>
<evidence type="ECO:0000313" key="3">
    <source>
        <dbReference type="EMBL" id="MFG1708143.1"/>
    </source>
</evidence>
<feature type="domain" description="DUF6351" evidence="2">
    <location>
        <begin position="70"/>
        <end position="181"/>
    </location>
</feature>
<evidence type="ECO:0000259" key="2">
    <source>
        <dbReference type="Pfam" id="PF19878"/>
    </source>
</evidence>
<dbReference type="Gene3D" id="3.40.50.1820">
    <property type="entry name" value="alpha/beta hydrolase"/>
    <property type="match status" value="1"/>
</dbReference>
<feature type="signal peptide" evidence="1">
    <location>
        <begin position="1"/>
        <end position="25"/>
    </location>
</feature>
<reference evidence="3 4" key="1">
    <citation type="submission" date="2024-10" db="EMBL/GenBank/DDBJ databases">
        <authorList>
            <person name="Topkara A.R."/>
            <person name="Saygin H."/>
        </authorList>
    </citation>
    <scope>NUCLEOTIDE SEQUENCE [LARGE SCALE GENOMIC DNA]</scope>
    <source>
        <strain evidence="3 4">M3C6</strain>
    </source>
</reference>
<evidence type="ECO:0000256" key="1">
    <source>
        <dbReference type="SAM" id="SignalP"/>
    </source>
</evidence>
<dbReference type="RefSeq" id="WP_393172375.1">
    <property type="nucleotide sequence ID" value="NZ_JBICRM010000025.1"/>
</dbReference>
<sequence>MRRRKTTVLAVALCLALTASTPAIADGKVLGDQPLPGYSVDNPPLAPVVVNGRPSRVLQGVHGHAAFDIEVPPRWNGGLVMWVHGYRGSTRVLTVDPPGYGLRQRLLEQGYAWAASSYYANDYDVRAGVLSTRDLVDHFERAVGEPRRMFIAGVSMGGHIAARSIEQYPGLYDGALPMCGVVGDHELFDFFLDFHVVAQDLADLPAYPVPADYATAVVPKIQDRLGLTGLRPGGPDTTNDLGKEFRAIFVNLTGGERPGAQAAFAYWKDFLFGLARPPASGTLAQEPAKVATNLSTRYSPAAPVDVNASVQRVAPADPVARRSSRLTEVPSVSGRIDVPVLTLHDLGDSFVPFSMEQYFRADVARHGRSGLLVQRAIRAVEHCEFSPAEVGAAWDDLVRWVRTGTRPAGDDVVSPAAVADPAYGCRFTDPSARPTGTRALFEACPAAGG</sequence>